<dbReference type="CDD" id="cd08586">
    <property type="entry name" value="PI-PLCc_BcPLC_like"/>
    <property type="match status" value="1"/>
</dbReference>
<evidence type="ECO:0000313" key="9">
    <source>
        <dbReference type="Proteomes" id="UP001602245"/>
    </source>
</evidence>
<evidence type="ECO:0000256" key="5">
    <source>
        <dbReference type="ARBA" id="ARBA00030782"/>
    </source>
</evidence>
<feature type="chain" id="PRO_5046244789" description="1-phosphatidylinositol phosphodiesterase" evidence="6">
    <location>
        <begin position="25"/>
        <end position="332"/>
    </location>
</feature>
<evidence type="ECO:0000256" key="3">
    <source>
        <dbReference type="ARBA" id="ARBA00019758"/>
    </source>
</evidence>
<keyword evidence="9" id="KW-1185">Reference proteome</keyword>
<dbReference type="Proteomes" id="UP001602245">
    <property type="component" value="Unassembled WGS sequence"/>
</dbReference>
<keyword evidence="6" id="KW-0732">Signal</keyword>
<gene>
    <name evidence="8" type="ORF">ACFY35_00300</name>
</gene>
<evidence type="ECO:0000256" key="1">
    <source>
        <dbReference type="ARBA" id="ARBA00001316"/>
    </source>
</evidence>
<dbReference type="EMBL" id="JBIAZU010000001">
    <property type="protein sequence ID" value="MFF5287844.1"/>
    <property type="molecule type" value="Genomic_DNA"/>
</dbReference>
<feature type="domain" description="Phosphatidylinositol-specific phospholipase C X" evidence="7">
    <location>
        <begin position="46"/>
        <end position="203"/>
    </location>
</feature>
<comment type="catalytic activity">
    <reaction evidence="1">
        <text>a 1,2-diacyl-sn-glycero-3-phospho-(1D-myo-inositol) = 1D-myo-inositol 1,2-cyclic phosphate + a 1,2-diacyl-sn-glycerol</text>
        <dbReference type="Rhea" id="RHEA:17093"/>
        <dbReference type="ChEBI" id="CHEBI:17815"/>
        <dbReference type="ChEBI" id="CHEBI:57880"/>
        <dbReference type="ChEBI" id="CHEBI:58484"/>
        <dbReference type="EC" id="4.6.1.13"/>
    </reaction>
</comment>
<dbReference type="Pfam" id="PF00388">
    <property type="entry name" value="PI-PLC-X"/>
    <property type="match status" value="1"/>
</dbReference>
<dbReference type="Gene3D" id="3.20.20.190">
    <property type="entry name" value="Phosphatidylinositol (PI) phosphodiesterase"/>
    <property type="match status" value="1"/>
</dbReference>
<proteinExistence type="predicted"/>
<evidence type="ECO:0000259" key="7">
    <source>
        <dbReference type="SMART" id="SM00148"/>
    </source>
</evidence>
<dbReference type="InterPro" id="IPR051057">
    <property type="entry name" value="PI-PLC_domain"/>
</dbReference>
<dbReference type="InterPro" id="IPR000909">
    <property type="entry name" value="PLipase_C_PInositol-sp_X_dom"/>
</dbReference>
<comment type="caution">
    <text evidence="8">The sequence shown here is derived from an EMBL/GenBank/DDBJ whole genome shotgun (WGS) entry which is preliminary data.</text>
</comment>
<dbReference type="PANTHER" id="PTHR13593">
    <property type="match status" value="1"/>
</dbReference>
<evidence type="ECO:0000256" key="2">
    <source>
        <dbReference type="ARBA" id="ARBA00012581"/>
    </source>
</evidence>
<sequence>MKRAAAIGALIAVLVVAAPQPALAADSSYRTLSSAGNPDWMRGLADSRSLASLSIPGTHETMAIHGGAWTQAQEDFGDSGGTLAAQLTAGIRMIDIRARVNAGNTFTIHHGATYQNANFDDVLGRLSAFLSAHPGETVLMRLKQECTGEIGSCSDATGQNSFSAIFNAYVQKYPGLFWTPSVSGDAAMPTLGGVRGKVVLVVMNGAHGGRFAGYGLAQFGDWNDGNSTYVQDNYNVPNVGAIATKRDQVRRFLDATSAGDPARMYVNFASGASIFAQPQQVAGGALGVQGVDPFLLIYLNEGPDVHTPVTRTGALMLDFPGGGLINKILSFN</sequence>
<dbReference type="RefSeq" id="WP_020515564.1">
    <property type="nucleotide sequence ID" value="NZ_JBIAZU010000001.1"/>
</dbReference>
<evidence type="ECO:0000313" key="8">
    <source>
        <dbReference type="EMBL" id="MFF5287844.1"/>
    </source>
</evidence>
<dbReference type="PROSITE" id="PS50007">
    <property type="entry name" value="PIPLC_X_DOMAIN"/>
    <property type="match status" value="1"/>
</dbReference>
<dbReference type="PANTHER" id="PTHR13593:SF113">
    <property type="entry name" value="SI:DKEY-266F7.9"/>
    <property type="match status" value="1"/>
</dbReference>
<name>A0ABW6W3F1_9ACTN</name>
<dbReference type="InterPro" id="IPR017946">
    <property type="entry name" value="PLC-like_Pdiesterase_TIM-brl"/>
</dbReference>
<evidence type="ECO:0000256" key="6">
    <source>
        <dbReference type="SAM" id="SignalP"/>
    </source>
</evidence>
<protein>
    <recommendedName>
        <fullName evidence="3">1-phosphatidylinositol phosphodiesterase</fullName>
        <ecNumber evidence="2">4.6.1.13</ecNumber>
    </recommendedName>
    <alternativeName>
        <fullName evidence="4">Phosphatidylinositol diacylglycerol-lyase</fullName>
    </alternativeName>
    <alternativeName>
        <fullName evidence="5">Phosphatidylinositol-specific phospholipase C</fullName>
    </alternativeName>
</protein>
<evidence type="ECO:0000256" key="4">
    <source>
        <dbReference type="ARBA" id="ARBA00030474"/>
    </source>
</evidence>
<dbReference type="SMART" id="SM00148">
    <property type="entry name" value="PLCXc"/>
    <property type="match status" value="1"/>
</dbReference>
<dbReference type="SUPFAM" id="SSF51695">
    <property type="entry name" value="PLC-like phosphodiesterases"/>
    <property type="match status" value="1"/>
</dbReference>
<accession>A0ABW6W3F1</accession>
<organism evidence="8 9">
    <name type="scientific">Paractinoplanes globisporus</name>
    <dbReference type="NCBI Taxonomy" id="113565"/>
    <lineage>
        <taxon>Bacteria</taxon>
        <taxon>Bacillati</taxon>
        <taxon>Actinomycetota</taxon>
        <taxon>Actinomycetes</taxon>
        <taxon>Micromonosporales</taxon>
        <taxon>Micromonosporaceae</taxon>
        <taxon>Paractinoplanes</taxon>
    </lineage>
</organism>
<feature type="signal peptide" evidence="6">
    <location>
        <begin position="1"/>
        <end position="24"/>
    </location>
</feature>
<reference evidence="8 9" key="1">
    <citation type="submission" date="2024-10" db="EMBL/GenBank/DDBJ databases">
        <title>The Natural Products Discovery Center: Release of the First 8490 Sequenced Strains for Exploring Actinobacteria Biosynthetic Diversity.</title>
        <authorList>
            <person name="Kalkreuter E."/>
            <person name="Kautsar S.A."/>
            <person name="Yang D."/>
            <person name="Bader C.D."/>
            <person name="Teijaro C.N."/>
            <person name="Fluegel L."/>
            <person name="Davis C.M."/>
            <person name="Simpson J.R."/>
            <person name="Lauterbach L."/>
            <person name="Steele A.D."/>
            <person name="Gui C."/>
            <person name="Meng S."/>
            <person name="Li G."/>
            <person name="Viehrig K."/>
            <person name="Ye F."/>
            <person name="Su P."/>
            <person name="Kiefer A.F."/>
            <person name="Nichols A."/>
            <person name="Cepeda A.J."/>
            <person name="Yan W."/>
            <person name="Fan B."/>
            <person name="Jiang Y."/>
            <person name="Adhikari A."/>
            <person name="Zheng C.-J."/>
            <person name="Schuster L."/>
            <person name="Cowan T.M."/>
            <person name="Smanski M.J."/>
            <person name="Chevrette M.G."/>
            <person name="De Carvalho L.P.S."/>
            <person name="Shen B."/>
        </authorList>
    </citation>
    <scope>NUCLEOTIDE SEQUENCE [LARGE SCALE GENOMIC DNA]</scope>
    <source>
        <strain evidence="8 9">NPDC000087</strain>
    </source>
</reference>
<dbReference type="EC" id="4.6.1.13" evidence="2"/>